<dbReference type="EMBL" id="JAEPRE010000066">
    <property type="protein sequence ID" value="KAG2233926.1"/>
    <property type="molecule type" value="Genomic_DNA"/>
</dbReference>
<evidence type="ECO:0000256" key="1">
    <source>
        <dbReference type="SAM" id="MobiDB-lite"/>
    </source>
</evidence>
<keyword evidence="3" id="KW-1185">Reference proteome</keyword>
<dbReference type="Proteomes" id="UP000613177">
    <property type="component" value="Unassembled WGS sequence"/>
</dbReference>
<proteinExistence type="predicted"/>
<gene>
    <name evidence="2" type="ORF">INT48_004414</name>
</gene>
<feature type="compositionally biased region" description="Acidic residues" evidence="1">
    <location>
        <begin position="63"/>
        <end position="78"/>
    </location>
</feature>
<evidence type="ECO:0000313" key="2">
    <source>
        <dbReference type="EMBL" id="KAG2233926.1"/>
    </source>
</evidence>
<dbReference type="AlphaFoldDB" id="A0A8H7ST63"/>
<feature type="compositionally biased region" description="Basic and acidic residues" evidence="1">
    <location>
        <begin position="38"/>
        <end position="49"/>
    </location>
</feature>
<feature type="region of interest" description="Disordered" evidence="1">
    <location>
        <begin position="425"/>
        <end position="446"/>
    </location>
</feature>
<comment type="caution">
    <text evidence="2">The sequence shown here is derived from an EMBL/GenBank/DDBJ whole genome shotgun (WGS) entry which is preliminary data.</text>
</comment>
<evidence type="ECO:0000313" key="3">
    <source>
        <dbReference type="Proteomes" id="UP000613177"/>
    </source>
</evidence>
<feature type="region of interest" description="Disordered" evidence="1">
    <location>
        <begin position="112"/>
        <end position="136"/>
    </location>
</feature>
<protein>
    <submittedName>
        <fullName evidence="2">Uncharacterized protein</fullName>
    </submittedName>
</protein>
<sequence length="731" mass="84756">MKERFDTIKRMAGIPVYEELEFDAPIQTKYPNIRREKHGTEEHKVAKEDLMEEEKDTEIYDPVYEEEETEIYNQEEEAPSYQKSAPMTFYPRAGKYDYFDTVDEEQDIQYEEEDIQDENQGIENENQEEGSSRKRYSPVLSGIDELSSYQENAFETFDYNRARVERRPSWPLVKSGSQILYRLVDDLGSVIVEENEVMRILRHHYEELMNNPGSPISEVLVTSLYHNNPSIRDFAYALIFRIPPSTTPGTPFTPPVRYRSNSVDDQIDFDGYGYPPEPLFYYVRSDNDVDYSTSSLSNQNTASELDQDVPFVFHPEFVPSPLSENNDDNADQDESNVVVNTESELDQDVPFVFNPDFVPSPVSEANDGNADQDESNTTINTESELDQDVPFVTNTDFEPSPVSEVNDRPGIMSIVSGEYIPDNEAESNAGRIPSGTEPTITNSASHYSTDSTVSLLRVPNNTVSENAIPSDLDSFLDTPPYTQFEIDCINNNVYHWMRHNVYTGSEATDIPRVLDTNEEEEHRWEYLGFDEYDRDGFAHLFFKLPRATFPDLQELRDKMDMIKQTFRKLTSDTYVRFFNHQVLLDDMLPESVDILEEVQMAYREMVYQYINYQRSLEEYELGYTLLGTIEFIDCYKHHIRTLLYKLEEESVKEVSALNQPVFESVYKTMCEGTQMVANLKRAWKTYVESSSAFKNVQKTYQGSIDKIEQEFVIIVGDFYIIYETYLIMRSG</sequence>
<feature type="compositionally biased region" description="Polar residues" evidence="1">
    <location>
        <begin position="436"/>
        <end position="446"/>
    </location>
</feature>
<name>A0A8H7ST63_9FUNG</name>
<organism evidence="2 3">
    <name type="scientific">Thamnidium elegans</name>
    <dbReference type="NCBI Taxonomy" id="101142"/>
    <lineage>
        <taxon>Eukaryota</taxon>
        <taxon>Fungi</taxon>
        <taxon>Fungi incertae sedis</taxon>
        <taxon>Mucoromycota</taxon>
        <taxon>Mucoromycotina</taxon>
        <taxon>Mucoromycetes</taxon>
        <taxon>Mucorales</taxon>
        <taxon>Mucorineae</taxon>
        <taxon>Mucoraceae</taxon>
        <taxon>Thamnidium</taxon>
    </lineage>
</organism>
<reference evidence="2" key="1">
    <citation type="submission" date="2021-01" db="EMBL/GenBank/DDBJ databases">
        <title>Metabolic potential, ecology and presence of endohyphal bacteria is reflected in genomic diversity of Mucoromycotina.</title>
        <authorList>
            <person name="Muszewska A."/>
            <person name="Okrasinska A."/>
            <person name="Steczkiewicz K."/>
            <person name="Drgas O."/>
            <person name="Orlowska M."/>
            <person name="Perlinska-Lenart U."/>
            <person name="Aleksandrzak-Piekarczyk T."/>
            <person name="Szatraj K."/>
            <person name="Zielenkiewicz U."/>
            <person name="Pilsyk S."/>
            <person name="Malc E."/>
            <person name="Mieczkowski P."/>
            <person name="Kruszewska J.S."/>
            <person name="Biernat P."/>
            <person name="Pawlowska J."/>
        </authorList>
    </citation>
    <scope>NUCLEOTIDE SEQUENCE</scope>
    <source>
        <strain evidence="2">WA0000018081</strain>
    </source>
</reference>
<accession>A0A8H7ST63</accession>
<feature type="region of interest" description="Disordered" evidence="1">
    <location>
        <begin position="34"/>
        <end position="82"/>
    </location>
</feature>